<dbReference type="SUPFAM" id="SSF52540">
    <property type="entry name" value="P-loop containing nucleoside triphosphate hydrolases"/>
    <property type="match status" value="1"/>
</dbReference>
<sequence length="1135" mass="129427">MEALVALGLTCNVLQVISFSREAILLATKISKDGSVDINLAKDALQLEALSNELDASINNQASTVLQGYHELLSIARDCNTTAKEIKKEMGLLSTSSWGKVGRTVKALRRRSALEQLEKTLLGHQQTLQSRLLYQIYKTQDATQAQHLAGFAALDNGLQDLIRQYSQGQIQIEDLVKGNAADMLRHLTSDLTKIESLVSSEHEKTRKCVSDFQNSLEAVHTNKNKRQRLLQSLQFDAMNNRRTQIDPPYSNTFEWVFKAKDSDVGSSFRTWIQSDKPVFWISGKPGSGKSTLMKYLSSDVPALERLSTGLLNCVVYSYFIWNSGSKIERSLRGMYCSLLHQIFKKTPKIADRTLQKHPELLDHNSLSDWEMMELSGLLNSVLRLHRQPICLFIDGLDEIDAQENPLDLVEIIQGISAGDKVLKLCISSRPEPVWNASLNNLPSLRLQDLTRQDMSVTAKGLLNKYFPSFLLQRSTAEVDIIVNSLLNKAEGVFLWLHLALRSLQRGLCGEESEADLFRRLEVLPQGIQQLYQDMWKRLGDDESLFRQQAAHYFNLVTRWSSLYEDSHIQDLPFDQSITSLGVLLASDKSIQEIILRRKDKFTESSATMEALRNIKNKVETRCAGLLELSPTGNIPERIDLTPDKLFARGKIKNFRISFVHRTARDYLLNTAEGLELLNAWSYTDEELNSSIIKAMICYALVLANPNRCGFKIPTLGSQTWVFDTDLNLQRVLRVLEVCLNYESAPTKETVFEVLWILKEEYESRSLTTFLEHVAESGFFEWLQHFLDNNELKMADKRAVESYLFSRHLGRRYGRRLGYTLDYSIVDHSLDLGWSSIHTAAFPDQSVPMLNSIVENALLIIMDNPYHWLRLFKDEPTPWFLREDIVDFRKKLLLQVENLVTTGIIYPRYQEGWSVFHRGGERPDSQVYSELNSPRTEFILEVNIAQLVNSAISSVLWVLPLANEEDPTIISQEAQLKSFLYEPEKCHCKILIAGYFNKPFASGEKNRWDAWSNIGRFCEPTERQSDILAERIFASGLPHLGHNSLTLSEGKEIQELVESMFLESSHRITDISDSLRKRGYYIPTQGDIDAYIHGKTFEDRVLAMENMNKKHAESIVFDERKLSRNKKPDAGVIGGE</sequence>
<organism evidence="4 5">
    <name type="scientific">Endocarpon pusillum</name>
    <dbReference type="NCBI Taxonomy" id="364733"/>
    <lineage>
        <taxon>Eukaryota</taxon>
        <taxon>Fungi</taxon>
        <taxon>Dikarya</taxon>
        <taxon>Ascomycota</taxon>
        <taxon>Pezizomycotina</taxon>
        <taxon>Eurotiomycetes</taxon>
        <taxon>Chaetothyriomycetidae</taxon>
        <taxon>Verrucariales</taxon>
        <taxon>Verrucariaceae</taxon>
        <taxon>Endocarpon</taxon>
    </lineage>
</organism>
<dbReference type="Pfam" id="PF24883">
    <property type="entry name" value="NPHP3_N"/>
    <property type="match status" value="1"/>
</dbReference>
<evidence type="ECO:0000313" key="5">
    <source>
        <dbReference type="Proteomes" id="UP000606974"/>
    </source>
</evidence>
<comment type="caution">
    <text evidence="4">The sequence shown here is derived from an EMBL/GenBank/DDBJ whole genome shotgun (WGS) entry which is preliminary data.</text>
</comment>
<feature type="domain" description="Nephrocystin 3-like N-terminal" evidence="2">
    <location>
        <begin position="252"/>
        <end position="429"/>
    </location>
</feature>
<dbReference type="Gene3D" id="3.40.50.300">
    <property type="entry name" value="P-loop containing nucleotide triphosphate hydrolases"/>
    <property type="match status" value="1"/>
</dbReference>
<feature type="domain" description="DUF7791" evidence="3">
    <location>
        <begin position="544"/>
        <end position="706"/>
    </location>
</feature>
<accession>A0A8H7AGY3</accession>
<protein>
    <recommendedName>
        <fullName evidence="6">NACHT domain-containing protein</fullName>
    </recommendedName>
</protein>
<gene>
    <name evidence="4" type="ORF">GJ744_009933</name>
</gene>
<dbReference type="AlphaFoldDB" id="A0A8H7AGY3"/>
<evidence type="ECO:0000259" key="2">
    <source>
        <dbReference type="Pfam" id="PF24883"/>
    </source>
</evidence>
<proteinExistence type="predicted"/>
<dbReference type="InterPro" id="IPR056693">
    <property type="entry name" value="DUF7791"/>
</dbReference>
<evidence type="ECO:0000256" key="1">
    <source>
        <dbReference type="ARBA" id="ARBA00022737"/>
    </source>
</evidence>
<dbReference type="PANTHER" id="PTHR10039:SF5">
    <property type="entry name" value="NACHT DOMAIN-CONTAINING PROTEIN"/>
    <property type="match status" value="1"/>
</dbReference>
<evidence type="ECO:0008006" key="6">
    <source>
        <dbReference type="Google" id="ProtNLM"/>
    </source>
</evidence>
<evidence type="ECO:0000313" key="4">
    <source>
        <dbReference type="EMBL" id="KAF7507899.1"/>
    </source>
</evidence>
<dbReference type="EMBL" id="JAACFV010000061">
    <property type="protein sequence ID" value="KAF7507899.1"/>
    <property type="molecule type" value="Genomic_DNA"/>
</dbReference>
<dbReference type="InterPro" id="IPR027417">
    <property type="entry name" value="P-loop_NTPase"/>
</dbReference>
<dbReference type="PANTHER" id="PTHR10039">
    <property type="entry name" value="AMELOGENIN"/>
    <property type="match status" value="1"/>
</dbReference>
<dbReference type="InterPro" id="IPR056884">
    <property type="entry name" value="NPHP3-like_N"/>
</dbReference>
<name>A0A8H7AGY3_9EURO</name>
<keyword evidence="5" id="KW-1185">Reference proteome</keyword>
<reference evidence="4" key="1">
    <citation type="submission" date="2020-02" db="EMBL/GenBank/DDBJ databases">
        <authorList>
            <person name="Palmer J.M."/>
        </authorList>
    </citation>
    <scope>NUCLEOTIDE SEQUENCE</scope>
    <source>
        <strain evidence="4">EPUS1.4</strain>
        <tissue evidence="4">Thallus</tissue>
    </source>
</reference>
<keyword evidence="1" id="KW-0677">Repeat</keyword>
<dbReference type="Pfam" id="PF25053">
    <property type="entry name" value="DUF7791"/>
    <property type="match status" value="1"/>
</dbReference>
<dbReference type="OrthoDB" id="443402at2759"/>
<evidence type="ECO:0000259" key="3">
    <source>
        <dbReference type="Pfam" id="PF25053"/>
    </source>
</evidence>
<dbReference type="Proteomes" id="UP000606974">
    <property type="component" value="Unassembled WGS sequence"/>
</dbReference>